<reference evidence="4" key="1">
    <citation type="submission" date="2016-10" db="EMBL/GenBank/DDBJ databases">
        <authorList>
            <person name="Varghese N."/>
            <person name="Submissions S."/>
        </authorList>
    </citation>
    <scope>NUCLEOTIDE SEQUENCE [LARGE SCALE GENOMIC DNA]</scope>
    <source>
        <strain evidence="4">SUR2</strain>
    </source>
</reference>
<dbReference type="InterPro" id="IPR012912">
    <property type="entry name" value="Plasmid_pRiA4b_Orf3-like"/>
</dbReference>
<proteinExistence type="predicted"/>
<dbReference type="SUPFAM" id="SSF159941">
    <property type="entry name" value="MM3350-like"/>
    <property type="match status" value="1"/>
</dbReference>
<feature type="compositionally biased region" description="Acidic residues" evidence="1">
    <location>
        <begin position="195"/>
        <end position="225"/>
    </location>
</feature>
<feature type="region of interest" description="Disordered" evidence="1">
    <location>
        <begin position="188"/>
        <end position="225"/>
    </location>
</feature>
<name>A0A1K2IJL7_9FLAO</name>
<dbReference type="Gene3D" id="3.10.290.30">
    <property type="entry name" value="MM3350-like"/>
    <property type="match status" value="1"/>
</dbReference>
<feature type="domain" description="Plasmid pRiA4b Orf3-like" evidence="2">
    <location>
        <begin position="29"/>
        <end position="150"/>
    </location>
</feature>
<dbReference type="Pfam" id="PF07929">
    <property type="entry name" value="PRiA4_ORF3"/>
    <property type="match status" value="1"/>
</dbReference>
<dbReference type="STRING" id="1612149.SAMN05216324_103340"/>
<sequence length="225" mass="25673">MSHLIYYIFATEINHNNKGKKVIYKTDMVYKIRVILDAKEDIFRDIEVKGKQTLWNLHLGIKSAFSLQGEELSTFNLLEDDGTIIKTVPLEDMSDDGDGEIMSDVYIDEAFESAGKKAQFQYGFLDLWEFFCELVEVIDETKGVNYPITVYRFGNVPLKAPSKNGSAGGKKKSAMPLMEDDFAFEDDFAGGSSFVDEDDDNFDDEEEENYDDDVFDDEDDSDDER</sequence>
<dbReference type="Proteomes" id="UP000182034">
    <property type="component" value="Unassembled WGS sequence"/>
</dbReference>
<gene>
    <name evidence="3" type="ORF">SAMN05216324_103340</name>
</gene>
<evidence type="ECO:0000256" key="1">
    <source>
        <dbReference type="SAM" id="MobiDB-lite"/>
    </source>
</evidence>
<protein>
    <submittedName>
        <fullName evidence="3">PRiA4b ORF-3-like protein</fullName>
    </submittedName>
</protein>
<evidence type="ECO:0000313" key="3">
    <source>
        <dbReference type="EMBL" id="SFZ92604.1"/>
    </source>
</evidence>
<dbReference type="InterPro" id="IPR024047">
    <property type="entry name" value="MM3350-like_sf"/>
</dbReference>
<dbReference type="AlphaFoldDB" id="A0A1K2IJL7"/>
<dbReference type="EMBL" id="FPKW01000003">
    <property type="protein sequence ID" value="SFZ92604.1"/>
    <property type="molecule type" value="Genomic_DNA"/>
</dbReference>
<keyword evidence="4" id="KW-1185">Reference proteome</keyword>
<organism evidence="3 4">
    <name type="scientific">Chryseobacterium limigenitum</name>
    <dbReference type="NCBI Taxonomy" id="1612149"/>
    <lineage>
        <taxon>Bacteria</taxon>
        <taxon>Pseudomonadati</taxon>
        <taxon>Bacteroidota</taxon>
        <taxon>Flavobacteriia</taxon>
        <taxon>Flavobacteriales</taxon>
        <taxon>Weeksellaceae</taxon>
        <taxon>Chryseobacterium group</taxon>
        <taxon>Chryseobacterium</taxon>
    </lineage>
</organism>
<evidence type="ECO:0000313" key="4">
    <source>
        <dbReference type="Proteomes" id="UP000182034"/>
    </source>
</evidence>
<evidence type="ECO:0000259" key="2">
    <source>
        <dbReference type="Pfam" id="PF07929"/>
    </source>
</evidence>
<accession>A0A1K2IJL7</accession>